<keyword evidence="3" id="KW-1185">Reference proteome</keyword>
<dbReference type="EMBL" id="BAABJP010000008">
    <property type="protein sequence ID" value="GAA5153658.1"/>
    <property type="molecule type" value="Genomic_DNA"/>
</dbReference>
<dbReference type="Proteomes" id="UP001428817">
    <property type="component" value="Unassembled WGS sequence"/>
</dbReference>
<evidence type="ECO:0008006" key="4">
    <source>
        <dbReference type="Google" id="ProtNLM"/>
    </source>
</evidence>
<organism evidence="2 3">
    <name type="scientific">Pseudonocardia eucalypti</name>
    <dbReference type="NCBI Taxonomy" id="648755"/>
    <lineage>
        <taxon>Bacteria</taxon>
        <taxon>Bacillati</taxon>
        <taxon>Actinomycetota</taxon>
        <taxon>Actinomycetes</taxon>
        <taxon>Pseudonocardiales</taxon>
        <taxon>Pseudonocardiaceae</taxon>
        <taxon>Pseudonocardia</taxon>
    </lineage>
</organism>
<evidence type="ECO:0000313" key="2">
    <source>
        <dbReference type="EMBL" id="GAA5153658.1"/>
    </source>
</evidence>
<gene>
    <name evidence="2" type="ORF">GCM10023321_24250</name>
</gene>
<feature type="transmembrane region" description="Helical" evidence="1">
    <location>
        <begin position="110"/>
        <end position="132"/>
    </location>
</feature>
<sequence length="138" mass="14228">MPATPDTGEAAPMSDRQKPDALVALAAGRILLGVCALAAPGPLVRGFGLSSSPTVAYLTRIYGARALALGVGYLGEPAEGRRRWHRIGLAVDTSDTLTALGHLVRRDAPLRAVVALGALTGGYAAVGAFRLLRERGEG</sequence>
<proteinExistence type="predicted"/>
<comment type="caution">
    <text evidence="2">The sequence shown here is derived from an EMBL/GenBank/DDBJ whole genome shotgun (WGS) entry which is preliminary data.</text>
</comment>
<name>A0ABP9Q1A7_9PSEU</name>
<evidence type="ECO:0000313" key="3">
    <source>
        <dbReference type="Proteomes" id="UP001428817"/>
    </source>
</evidence>
<reference evidence="3" key="1">
    <citation type="journal article" date="2019" name="Int. J. Syst. Evol. Microbiol.">
        <title>The Global Catalogue of Microorganisms (GCM) 10K type strain sequencing project: providing services to taxonomists for standard genome sequencing and annotation.</title>
        <authorList>
            <consortium name="The Broad Institute Genomics Platform"/>
            <consortium name="The Broad Institute Genome Sequencing Center for Infectious Disease"/>
            <person name="Wu L."/>
            <person name="Ma J."/>
        </authorList>
    </citation>
    <scope>NUCLEOTIDE SEQUENCE [LARGE SCALE GENOMIC DNA]</scope>
    <source>
        <strain evidence="3">JCM 18303</strain>
    </source>
</reference>
<keyword evidence="1" id="KW-1133">Transmembrane helix</keyword>
<protein>
    <recommendedName>
        <fullName evidence="4">DUF4267 domain-containing protein</fullName>
    </recommendedName>
</protein>
<accession>A0ABP9Q1A7</accession>
<evidence type="ECO:0000256" key="1">
    <source>
        <dbReference type="SAM" id="Phobius"/>
    </source>
</evidence>
<keyword evidence="1" id="KW-0472">Membrane</keyword>
<keyword evidence="1" id="KW-0812">Transmembrane</keyword>
<feature type="transmembrane region" description="Helical" evidence="1">
    <location>
        <begin position="21"/>
        <end position="43"/>
    </location>
</feature>